<reference evidence="1 2" key="1">
    <citation type="submission" date="2017-01" db="EMBL/GenBank/DDBJ databases">
        <title>Complete Genome Sequence of Vibrio Parahaemolyticus Bacteriophage pTD1.</title>
        <authorList>
            <person name="Midorikawa Y."/>
            <person name="Sano M."/>
        </authorList>
    </citation>
    <scope>NUCLEOTIDE SEQUENCE [LARGE SCALE GENOMIC DNA]</scope>
    <source>
        <strain evidence="1">PTD1</strain>
    </source>
</reference>
<dbReference type="Proteomes" id="UP000221243">
    <property type="component" value="Segment"/>
</dbReference>
<protein>
    <submittedName>
        <fullName evidence="1">Uncharacterized protein</fullName>
    </submittedName>
</protein>
<evidence type="ECO:0000313" key="2">
    <source>
        <dbReference type="Proteomes" id="UP000221243"/>
    </source>
</evidence>
<proteinExistence type="predicted"/>
<keyword evidence="2" id="KW-1185">Reference proteome</keyword>
<dbReference type="GeneID" id="40075026"/>
<sequence length="96" mass="10459">MSAILNHFVVTEKVSRGEQIMLKGKIDGIVQPHLVVVSFDGKETEANVYTDQQGYFATEFKAEVPKAGTYTVAVKVVEATEAGTEVTAEGKVRITR</sequence>
<dbReference type="EMBL" id="AP017972">
    <property type="protein sequence ID" value="BAW98219.1"/>
    <property type="molecule type" value="Genomic_DNA"/>
</dbReference>
<dbReference type="OrthoDB" id="29008at10239"/>
<name>A0A1Q2U2L7_9CAUD</name>
<evidence type="ECO:0000313" key="1">
    <source>
        <dbReference type="EMBL" id="BAW98219.1"/>
    </source>
</evidence>
<dbReference type="KEGG" id="vg:40075026"/>
<organism evidence="1 2">
    <name type="scientific">Vibrio phage pTD1</name>
    <dbReference type="NCBI Taxonomy" id="1938577"/>
    <lineage>
        <taxon>Viruses</taxon>
        <taxon>Duplodnaviria</taxon>
        <taxon>Heunggongvirae</taxon>
        <taxon>Uroviricota</taxon>
        <taxon>Caudoviricetes</taxon>
        <taxon>Chimalliviridae</taxon>
        <taxon>Gorgonvirinae</taxon>
        <taxon>Tidunavirus</taxon>
        <taxon>Tidunavirus pTD1</taxon>
    </lineage>
</organism>
<accession>A0A1Q2U2L7</accession>
<dbReference type="RefSeq" id="YP_009599297.1">
    <property type="nucleotide sequence ID" value="NC_041916.1"/>
</dbReference>